<feature type="transmembrane region" description="Helical" evidence="9">
    <location>
        <begin position="122"/>
        <end position="144"/>
    </location>
</feature>
<evidence type="ECO:0000256" key="7">
    <source>
        <dbReference type="ARBA" id="ARBA00023136"/>
    </source>
</evidence>
<sequence length="431" mass="47662">MEIDSMVVNDVENGSSLNPNHNLSHRDEEKEQDASDPRSPSRRSAFRALFQDFGPIWFTWCMNAGILGTLLHQLPYQFHGLRVLSTIFFMLDLVMYLVFSAIYILHFALFRQRAYDELVNSVVDLCLFPCWSIAFMTLVSFVALTVSNAPWAGHGFTILTCVMWWISAAWVYTMLVFTFFILIRQHTILDRQLPTLIIIPAVGVATLAAIGGVVTCFAHDLSAGLAVPIIIMSICAVGVGIILGMMLYTYLLHQLLAKGWPAPPQTPTLFVLVGPVGQSAAALQLIGRAADTSGHFAAYGQGFLLTRSAAYSFHVACQLLALLMTGLGAVWLAFAFCGMIDRAYHRQLVWAPTWNAVIFPTATLATSTLLLGSELDSAFFRVVTVILVVFLVLVFFVNMAFTLRGIFRGQLLIVKEDPRIKGQLDEKPKAS</sequence>
<dbReference type="AlphaFoldDB" id="A0A0D2GDJ1"/>
<organism evidence="10 11">
    <name type="scientific">Phialophora macrospora</name>
    <dbReference type="NCBI Taxonomy" id="1851006"/>
    <lineage>
        <taxon>Eukaryota</taxon>
        <taxon>Fungi</taxon>
        <taxon>Dikarya</taxon>
        <taxon>Ascomycota</taxon>
        <taxon>Pezizomycotina</taxon>
        <taxon>Eurotiomycetes</taxon>
        <taxon>Chaetothyriomycetidae</taxon>
        <taxon>Chaetothyriales</taxon>
        <taxon>Herpotrichiellaceae</taxon>
        <taxon>Phialophora</taxon>
    </lineage>
</organism>
<keyword evidence="5 9" id="KW-0812">Transmembrane</keyword>
<evidence type="ECO:0000256" key="8">
    <source>
        <dbReference type="SAM" id="MobiDB-lite"/>
    </source>
</evidence>
<dbReference type="EMBL" id="KN846957">
    <property type="protein sequence ID" value="KIW70199.1"/>
    <property type="molecule type" value="Genomic_DNA"/>
</dbReference>
<dbReference type="HOGENOM" id="CLU_030057_1_1_1"/>
<dbReference type="GO" id="GO:0000319">
    <property type="term" value="F:sulfite transmembrane transporter activity"/>
    <property type="evidence" value="ECO:0007669"/>
    <property type="project" value="TreeGrafter"/>
</dbReference>
<keyword evidence="3" id="KW-0813">Transport</keyword>
<comment type="similarity">
    <text evidence="2">Belongs to the tellurite-resistance/dicarboxylate transporter (TDT) family.</text>
</comment>
<gene>
    <name evidence="10" type="ORF">PV04_02491</name>
</gene>
<evidence type="ECO:0000313" key="11">
    <source>
        <dbReference type="Proteomes" id="UP000054266"/>
    </source>
</evidence>
<name>A0A0D2GDJ1_9EURO</name>
<feature type="transmembrane region" description="Helical" evidence="9">
    <location>
        <begin position="378"/>
        <end position="401"/>
    </location>
</feature>
<evidence type="ECO:0000256" key="2">
    <source>
        <dbReference type="ARBA" id="ARBA00008566"/>
    </source>
</evidence>
<keyword evidence="7 9" id="KW-0472">Membrane</keyword>
<feature type="compositionally biased region" description="Polar residues" evidence="8">
    <location>
        <begin position="12"/>
        <end position="22"/>
    </location>
</feature>
<evidence type="ECO:0008006" key="12">
    <source>
        <dbReference type="Google" id="ProtNLM"/>
    </source>
</evidence>
<dbReference type="PANTHER" id="PTHR31686:SF3">
    <property type="entry name" value="ACID TRANSPORT PROTEIN, PUTATIVE (AFU_ORTHOLOGUE AFUA_4G09410)-RELATED"/>
    <property type="match status" value="1"/>
</dbReference>
<evidence type="ECO:0000256" key="1">
    <source>
        <dbReference type="ARBA" id="ARBA00004651"/>
    </source>
</evidence>
<dbReference type="Proteomes" id="UP000054266">
    <property type="component" value="Unassembled WGS sequence"/>
</dbReference>
<evidence type="ECO:0000256" key="9">
    <source>
        <dbReference type="SAM" id="Phobius"/>
    </source>
</evidence>
<feature type="transmembrane region" description="Helical" evidence="9">
    <location>
        <begin position="48"/>
        <end position="71"/>
    </location>
</feature>
<dbReference type="GO" id="GO:0005886">
    <property type="term" value="C:plasma membrane"/>
    <property type="evidence" value="ECO:0007669"/>
    <property type="project" value="UniProtKB-SubCell"/>
</dbReference>
<feature type="transmembrane region" description="Helical" evidence="9">
    <location>
        <begin position="225"/>
        <end position="248"/>
    </location>
</feature>
<protein>
    <recommendedName>
        <fullName evidence="12">Sulfite efflux pump SSU1</fullName>
    </recommendedName>
</protein>
<feature type="transmembrane region" description="Helical" evidence="9">
    <location>
        <begin position="348"/>
        <end position="372"/>
    </location>
</feature>
<evidence type="ECO:0000256" key="6">
    <source>
        <dbReference type="ARBA" id="ARBA00022989"/>
    </source>
</evidence>
<evidence type="ECO:0000256" key="5">
    <source>
        <dbReference type="ARBA" id="ARBA00022692"/>
    </source>
</evidence>
<dbReference type="InterPro" id="IPR038665">
    <property type="entry name" value="Voltage-dep_anion_channel_sf"/>
</dbReference>
<comment type="subcellular location">
    <subcellularLocation>
        <location evidence="1">Cell membrane</location>
        <topology evidence="1">Multi-pass membrane protein</topology>
    </subcellularLocation>
</comment>
<dbReference type="InterPro" id="IPR051629">
    <property type="entry name" value="Sulfite_efflux_TDT"/>
</dbReference>
<dbReference type="STRING" id="5601.A0A0D2GDJ1"/>
<accession>A0A0D2GDJ1</accession>
<dbReference type="InterPro" id="IPR004695">
    <property type="entry name" value="SLAC1/Mae1/Ssu1/TehA"/>
</dbReference>
<feature type="compositionally biased region" description="Basic and acidic residues" evidence="8">
    <location>
        <begin position="24"/>
        <end position="36"/>
    </location>
</feature>
<keyword evidence="4" id="KW-1003">Cell membrane</keyword>
<keyword evidence="6 9" id="KW-1133">Transmembrane helix</keyword>
<feature type="transmembrane region" description="Helical" evidence="9">
    <location>
        <begin position="195"/>
        <end position="219"/>
    </location>
</feature>
<dbReference type="PANTHER" id="PTHR31686">
    <property type="match status" value="1"/>
</dbReference>
<keyword evidence="11" id="KW-1185">Reference proteome</keyword>
<proteinExistence type="inferred from homology"/>
<dbReference type="Gene3D" id="1.50.10.150">
    <property type="entry name" value="Voltage-dependent anion channel"/>
    <property type="match status" value="1"/>
</dbReference>
<dbReference type="Pfam" id="PF03595">
    <property type="entry name" value="SLAC1"/>
    <property type="match status" value="1"/>
</dbReference>
<feature type="transmembrane region" description="Helical" evidence="9">
    <location>
        <begin position="310"/>
        <end position="336"/>
    </location>
</feature>
<feature type="transmembrane region" description="Helical" evidence="9">
    <location>
        <begin position="83"/>
        <end position="110"/>
    </location>
</feature>
<evidence type="ECO:0000313" key="10">
    <source>
        <dbReference type="EMBL" id="KIW70199.1"/>
    </source>
</evidence>
<feature type="region of interest" description="Disordered" evidence="8">
    <location>
        <begin position="1"/>
        <end position="41"/>
    </location>
</feature>
<evidence type="ECO:0000256" key="3">
    <source>
        <dbReference type="ARBA" id="ARBA00022448"/>
    </source>
</evidence>
<feature type="transmembrane region" description="Helical" evidence="9">
    <location>
        <begin position="156"/>
        <end position="183"/>
    </location>
</feature>
<reference evidence="10 11" key="1">
    <citation type="submission" date="2015-01" db="EMBL/GenBank/DDBJ databases">
        <title>The Genome Sequence of Capronia semiimmersa CBS27337.</title>
        <authorList>
            <consortium name="The Broad Institute Genomics Platform"/>
            <person name="Cuomo C."/>
            <person name="de Hoog S."/>
            <person name="Gorbushina A."/>
            <person name="Stielow B."/>
            <person name="Teixiera M."/>
            <person name="Abouelleil A."/>
            <person name="Chapman S.B."/>
            <person name="Priest M."/>
            <person name="Young S.K."/>
            <person name="Wortman J."/>
            <person name="Nusbaum C."/>
            <person name="Birren B."/>
        </authorList>
    </citation>
    <scope>NUCLEOTIDE SEQUENCE [LARGE SCALE GENOMIC DNA]</scope>
    <source>
        <strain evidence="10 11">CBS 27337</strain>
    </source>
</reference>
<evidence type="ECO:0000256" key="4">
    <source>
        <dbReference type="ARBA" id="ARBA00022475"/>
    </source>
</evidence>